<dbReference type="AlphaFoldDB" id="A0A193BWL0"/>
<dbReference type="Proteomes" id="UP000093695">
    <property type="component" value="Chromosome"/>
</dbReference>
<feature type="region of interest" description="Disordered" evidence="1">
    <location>
        <begin position="130"/>
        <end position="152"/>
    </location>
</feature>
<feature type="compositionally biased region" description="Basic and acidic residues" evidence="1">
    <location>
        <begin position="26"/>
        <end position="46"/>
    </location>
</feature>
<dbReference type="STRING" id="31958.SD37_13410"/>
<dbReference type="KEGG" id="aori:SD37_13410"/>
<protein>
    <submittedName>
        <fullName evidence="2">Uncharacterized protein</fullName>
    </submittedName>
</protein>
<evidence type="ECO:0000313" key="3">
    <source>
        <dbReference type="Proteomes" id="UP000093695"/>
    </source>
</evidence>
<organism evidence="2 3">
    <name type="scientific">Amycolatopsis orientalis</name>
    <name type="common">Nocardia orientalis</name>
    <dbReference type="NCBI Taxonomy" id="31958"/>
    <lineage>
        <taxon>Bacteria</taxon>
        <taxon>Bacillati</taxon>
        <taxon>Actinomycetota</taxon>
        <taxon>Actinomycetes</taxon>
        <taxon>Pseudonocardiales</taxon>
        <taxon>Pseudonocardiaceae</taxon>
        <taxon>Amycolatopsis</taxon>
    </lineage>
</organism>
<dbReference type="EMBL" id="CP016174">
    <property type="protein sequence ID" value="ANN16553.1"/>
    <property type="molecule type" value="Genomic_DNA"/>
</dbReference>
<keyword evidence="3" id="KW-1185">Reference proteome</keyword>
<reference evidence="2 3" key="1">
    <citation type="journal article" date="2015" name="Genome Announc.">
        <title>Draft Genome Sequence of Norvancomycin-Producing Strain Amycolatopsis orientalis CPCC200066.</title>
        <authorList>
            <person name="Lei X."/>
            <person name="Yuan F."/>
            <person name="Shi Y."/>
            <person name="Li X."/>
            <person name="Wang L."/>
            <person name="Hong B."/>
        </authorList>
    </citation>
    <scope>NUCLEOTIDE SEQUENCE [LARGE SCALE GENOMIC DNA]</scope>
    <source>
        <strain evidence="2 3">B-37</strain>
    </source>
</reference>
<sequence length="152" mass="15859">MQRGREHRVARGDRGQQGRALIRAAQRADRQDTEGQRSQRGDRGGDAAEFGQNQGDFGDAEAVTAEFGGQRQGEQAGIGERAPGLGGGALLAEHARGERGDLGLRLVELEVHSGSSPGRTGTILKPVLVLSGRRPDGNPHGKHGRGGRSGGA</sequence>
<feature type="region of interest" description="Disordered" evidence="1">
    <location>
        <begin position="1"/>
        <end position="88"/>
    </location>
</feature>
<evidence type="ECO:0000256" key="1">
    <source>
        <dbReference type="SAM" id="MobiDB-lite"/>
    </source>
</evidence>
<feature type="compositionally biased region" description="Basic and acidic residues" evidence="1">
    <location>
        <begin position="7"/>
        <end position="16"/>
    </location>
</feature>
<evidence type="ECO:0000313" key="2">
    <source>
        <dbReference type="EMBL" id="ANN16553.1"/>
    </source>
</evidence>
<name>A0A193BWL0_AMYOR</name>
<gene>
    <name evidence="2" type="ORF">SD37_13410</name>
</gene>
<accession>A0A193BWL0</accession>
<proteinExistence type="predicted"/>